<sequence>MTCQGERPVAISDFHPELRSAARFTPRATVRPATLPVIRAVQNLQMRFPTRQVETVKTGTGIRLRLHRPATGTRTPAPAMLWMHGGGYVIGSPRQDDQLCHRFAQRLGITVAAAEYRLPPEHPHPAALDDCVQAWDWLAARADVDVSRLAIGGASAGGGLAAALAMAARDRGLIAPVLQLLAYPMLDDRSADDPSLDTVEHRLWDRRSNQLGWAAYLGGADPTQIVPARRTDLVGLARTWIGVGTLDLFHHECLTYARQLRAAGVHTEVCEVPGAFHAFDKVAAKTPVSQHFFDAQCAALAGALGIWPPV</sequence>
<comment type="caution">
    <text evidence="3">The sequence shown here is derived from an EMBL/GenBank/DDBJ whole genome shotgun (WGS) entry which is preliminary data.</text>
</comment>
<dbReference type="PANTHER" id="PTHR48081">
    <property type="entry name" value="AB HYDROLASE SUPERFAMILY PROTEIN C4A8.06C"/>
    <property type="match status" value="1"/>
</dbReference>
<dbReference type="GO" id="GO:0016787">
    <property type="term" value="F:hydrolase activity"/>
    <property type="evidence" value="ECO:0007669"/>
    <property type="project" value="UniProtKB-KW"/>
</dbReference>
<gene>
    <name evidence="3" type="ORF">AWB98_20525</name>
</gene>
<name>A0ABX3V561_9MYCO</name>
<protein>
    <submittedName>
        <fullName evidence="3">Alpha/beta hydrolase</fullName>
    </submittedName>
</protein>
<feature type="domain" description="Alpha/beta hydrolase fold-3" evidence="2">
    <location>
        <begin position="80"/>
        <end position="279"/>
    </location>
</feature>
<dbReference type="Pfam" id="PF07859">
    <property type="entry name" value="Abhydrolase_3"/>
    <property type="match status" value="1"/>
</dbReference>
<evidence type="ECO:0000256" key="1">
    <source>
        <dbReference type="ARBA" id="ARBA00022801"/>
    </source>
</evidence>
<evidence type="ECO:0000259" key="2">
    <source>
        <dbReference type="Pfam" id="PF07859"/>
    </source>
</evidence>
<accession>A0ABX3V561</accession>
<keyword evidence="1 3" id="KW-0378">Hydrolase</keyword>
<dbReference type="InterPro" id="IPR050300">
    <property type="entry name" value="GDXG_lipolytic_enzyme"/>
</dbReference>
<reference evidence="3 4" key="1">
    <citation type="submission" date="2016-01" db="EMBL/GenBank/DDBJ databases">
        <title>The new phylogeny of the genus Mycobacterium.</title>
        <authorList>
            <person name="Tarcisio F."/>
            <person name="Conor M."/>
            <person name="Antonella G."/>
            <person name="Elisabetta G."/>
            <person name="Giulia F.S."/>
            <person name="Sara T."/>
            <person name="Anna F."/>
            <person name="Clotilde B."/>
            <person name="Roberto B."/>
            <person name="Veronica D.S."/>
            <person name="Fabio R."/>
            <person name="Monica P."/>
            <person name="Olivier J."/>
            <person name="Enrico T."/>
            <person name="Nicola S."/>
        </authorList>
    </citation>
    <scope>NUCLEOTIDE SEQUENCE [LARGE SCALE GENOMIC DNA]</scope>
    <source>
        <strain evidence="3 4">CCUG 50187</strain>
    </source>
</reference>
<dbReference type="EMBL" id="LQOP01000020">
    <property type="protein sequence ID" value="ORV24634.1"/>
    <property type="molecule type" value="Genomic_DNA"/>
</dbReference>
<evidence type="ECO:0000313" key="4">
    <source>
        <dbReference type="Proteomes" id="UP000193811"/>
    </source>
</evidence>
<organism evidence="3 4">
    <name type="scientific">Mycolicibacterium conceptionense</name>
    <dbReference type="NCBI Taxonomy" id="451644"/>
    <lineage>
        <taxon>Bacteria</taxon>
        <taxon>Bacillati</taxon>
        <taxon>Actinomycetota</taxon>
        <taxon>Actinomycetes</taxon>
        <taxon>Mycobacteriales</taxon>
        <taxon>Mycobacteriaceae</taxon>
        <taxon>Mycolicibacterium</taxon>
    </lineage>
</organism>
<proteinExistence type="predicted"/>
<dbReference type="InterPro" id="IPR029058">
    <property type="entry name" value="AB_hydrolase_fold"/>
</dbReference>
<dbReference type="PANTHER" id="PTHR48081:SF8">
    <property type="entry name" value="ALPHA_BETA HYDROLASE FOLD-3 DOMAIN-CONTAINING PROTEIN-RELATED"/>
    <property type="match status" value="1"/>
</dbReference>
<dbReference type="SUPFAM" id="SSF53474">
    <property type="entry name" value="alpha/beta-Hydrolases"/>
    <property type="match status" value="1"/>
</dbReference>
<dbReference type="InterPro" id="IPR013094">
    <property type="entry name" value="AB_hydrolase_3"/>
</dbReference>
<keyword evidence="4" id="KW-1185">Reference proteome</keyword>
<evidence type="ECO:0000313" key="3">
    <source>
        <dbReference type="EMBL" id="ORV24634.1"/>
    </source>
</evidence>
<dbReference type="Proteomes" id="UP000193811">
    <property type="component" value="Unassembled WGS sequence"/>
</dbReference>
<dbReference type="Gene3D" id="3.40.50.1820">
    <property type="entry name" value="alpha/beta hydrolase"/>
    <property type="match status" value="1"/>
</dbReference>